<dbReference type="VEuPathDB" id="PlasmoDB:PRG01_0940500"/>
<protein>
    <submittedName>
        <fullName evidence="1">Uncharacterized protein</fullName>
    </submittedName>
</protein>
<evidence type="ECO:0000313" key="2">
    <source>
        <dbReference type="Proteomes" id="UP000027581"/>
    </source>
</evidence>
<reference evidence="1" key="2">
    <citation type="submission" date="2014-05" db="EMBL/GenBank/DDBJ databases">
        <title>The genome sequences of chimpanzee malaria parasites reveal the path to human adaptation.</title>
        <authorList>
            <person name="Otto T.D."/>
            <person name="Rayner J.C."/>
            <person name="Boehme U."/>
            <person name="Pain A."/>
            <person name="Spottiswoode N."/>
            <person name="Sanders M."/>
            <person name="Quail M."/>
            <person name="Ollomo B."/>
            <person name="Renaud F."/>
            <person name="Thomas A.W."/>
            <person name="Prugnolle F."/>
            <person name="Conway D.J."/>
            <person name="Newbold C."/>
            <person name="Berriman M."/>
        </authorList>
    </citation>
    <scope>NUCLEOTIDE SEQUENCE [LARGE SCALE GENOMIC DNA]</scope>
    <source>
        <strain evidence="1">CDC</strain>
    </source>
</reference>
<reference evidence="1" key="1">
    <citation type="submission" date="2014-01" db="EMBL/GenBank/DDBJ databases">
        <authorList>
            <person name="Aslett M."/>
        </authorList>
    </citation>
    <scope>NUCLEOTIDE SEQUENCE</scope>
    <source>
        <strain evidence="1">CDC</strain>
    </source>
</reference>
<proteinExistence type="predicted"/>
<evidence type="ECO:0000313" key="1">
    <source>
        <dbReference type="EMBL" id="CDO64388.1"/>
    </source>
</evidence>
<dbReference type="PhylomeDB" id="A0A060RSG6"/>
<sequence>MNKKNTTYDILPPPLERIHKNVEKKDIIHNNNNNNIIKEDKKCKIKNEEIKTNVTNTFDKNNIILNNNVADKYKNVILNINEINTILKDHPHFKQIVENENVTEFMNKYLINPIEAIIKYKSDQHVIEFLNTLFKYMNAKRNYIHINNLPQSFTFQKKK</sequence>
<dbReference type="AlphaFoldDB" id="A0A060RSG6"/>
<name>A0A060RSG6_PLARE</name>
<dbReference type="VEuPathDB" id="PlasmoDB:PRCDC_0930900"/>
<organism evidence="1 2">
    <name type="scientific">Plasmodium reichenowi</name>
    <dbReference type="NCBI Taxonomy" id="5854"/>
    <lineage>
        <taxon>Eukaryota</taxon>
        <taxon>Sar</taxon>
        <taxon>Alveolata</taxon>
        <taxon>Apicomplexa</taxon>
        <taxon>Aconoidasida</taxon>
        <taxon>Haemosporida</taxon>
        <taxon>Plasmodiidae</taxon>
        <taxon>Plasmodium</taxon>
        <taxon>Plasmodium (Laverania)</taxon>
    </lineage>
</organism>
<keyword evidence="2" id="KW-1185">Reference proteome</keyword>
<accession>A0A060RSG6</accession>
<dbReference type="Proteomes" id="UP000027581">
    <property type="component" value="Unassembled WGS sequence"/>
</dbReference>
<dbReference type="EMBL" id="HG810770">
    <property type="protein sequence ID" value="CDO64388.1"/>
    <property type="molecule type" value="Genomic_DNA"/>
</dbReference>
<gene>
    <name evidence="1" type="ORF">PRCDC_0930900</name>
</gene>